<keyword evidence="1" id="KW-1133">Transmembrane helix</keyword>
<proteinExistence type="predicted"/>
<comment type="caution">
    <text evidence="2">The sequence shown here is derived from an EMBL/GenBank/DDBJ whole genome shotgun (WGS) entry which is preliminary data.</text>
</comment>
<organism evidence="2 3">
    <name type="scientific">Cotesia glomerata</name>
    <name type="common">Lepidopteran parasitic wasp</name>
    <name type="synonym">Apanteles glomeratus</name>
    <dbReference type="NCBI Taxonomy" id="32391"/>
    <lineage>
        <taxon>Eukaryota</taxon>
        <taxon>Metazoa</taxon>
        <taxon>Ecdysozoa</taxon>
        <taxon>Arthropoda</taxon>
        <taxon>Hexapoda</taxon>
        <taxon>Insecta</taxon>
        <taxon>Pterygota</taxon>
        <taxon>Neoptera</taxon>
        <taxon>Endopterygota</taxon>
        <taxon>Hymenoptera</taxon>
        <taxon>Apocrita</taxon>
        <taxon>Ichneumonoidea</taxon>
        <taxon>Braconidae</taxon>
        <taxon>Microgastrinae</taxon>
        <taxon>Cotesia</taxon>
    </lineage>
</organism>
<name>A0AAV7J946_COTGL</name>
<keyword evidence="1" id="KW-0812">Transmembrane</keyword>
<evidence type="ECO:0000256" key="1">
    <source>
        <dbReference type="SAM" id="Phobius"/>
    </source>
</evidence>
<gene>
    <name evidence="2" type="ORF">KQX54_020878</name>
</gene>
<dbReference type="AlphaFoldDB" id="A0AAV7J946"/>
<evidence type="ECO:0000313" key="2">
    <source>
        <dbReference type="EMBL" id="KAH0568438.1"/>
    </source>
</evidence>
<keyword evidence="1" id="KW-0472">Membrane</keyword>
<sequence length="73" mass="8098">MKFKHSKHTRIEKGKGIEGQLIVFYCSTGAASGTLTATVIAIRFAVKYSPQLLDLKVNTSRVSESVLKLHKYT</sequence>
<dbReference type="EMBL" id="JAHXZJ010000001">
    <property type="protein sequence ID" value="KAH0568438.1"/>
    <property type="molecule type" value="Genomic_DNA"/>
</dbReference>
<protein>
    <submittedName>
        <fullName evidence="2">Uncharacterized protein</fullName>
    </submittedName>
</protein>
<accession>A0AAV7J946</accession>
<feature type="transmembrane region" description="Helical" evidence="1">
    <location>
        <begin position="21"/>
        <end position="46"/>
    </location>
</feature>
<evidence type="ECO:0000313" key="3">
    <source>
        <dbReference type="Proteomes" id="UP000826195"/>
    </source>
</evidence>
<keyword evidence="3" id="KW-1185">Reference proteome</keyword>
<reference evidence="2 3" key="1">
    <citation type="journal article" date="2021" name="J. Hered.">
        <title>A chromosome-level genome assembly of the parasitoid wasp, Cotesia glomerata (Hymenoptera: Braconidae).</title>
        <authorList>
            <person name="Pinto B.J."/>
            <person name="Weis J.J."/>
            <person name="Gamble T."/>
            <person name="Ode P.J."/>
            <person name="Paul R."/>
            <person name="Zaspel J.M."/>
        </authorList>
    </citation>
    <scope>NUCLEOTIDE SEQUENCE [LARGE SCALE GENOMIC DNA]</scope>
    <source>
        <strain evidence="2">CgM1</strain>
    </source>
</reference>
<dbReference type="Proteomes" id="UP000826195">
    <property type="component" value="Unassembled WGS sequence"/>
</dbReference>